<dbReference type="OrthoDB" id="6106733at2"/>
<comment type="caution">
    <text evidence="1">The sequence shown here is derived from an EMBL/GenBank/DDBJ whole genome shotgun (WGS) entry which is preliminary data.</text>
</comment>
<proteinExistence type="predicted"/>
<keyword evidence="2" id="KW-1185">Reference proteome</keyword>
<dbReference type="AlphaFoldDB" id="W1S0L9"/>
<name>W1S0L9_9GAMM</name>
<evidence type="ECO:0000313" key="2">
    <source>
        <dbReference type="Proteomes" id="UP000018857"/>
    </source>
</evidence>
<dbReference type="EMBL" id="AYOZ01000001">
    <property type="protein sequence ID" value="ETI62600.1"/>
    <property type="molecule type" value="Genomic_DNA"/>
</dbReference>
<protein>
    <submittedName>
        <fullName evidence="1">Uncharacterized protein</fullName>
    </submittedName>
</protein>
<gene>
    <name evidence="1" type="ORF">D104_01145</name>
</gene>
<reference evidence="1 2" key="1">
    <citation type="journal article" date="2014" name="Genome Announc.">
        <title>Draft Genome Sequence of Marinomonas sp. Strain D104, a Polycyclic Aromatic Hydrocarbon-Degrading Bacterium from the Deep-Sea Sediment of the Arctic Ocean.</title>
        <authorList>
            <person name="Dong C."/>
            <person name="Bai X."/>
            <person name="Lai Q."/>
            <person name="Xie Y."/>
            <person name="Chen X."/>
            <person name="Shao Z."/>
        </authorList>
    </citation>
    <scope>NUCLEOTIDE SEQUENCE [LARGE SCALE GENOMIC DNA]</scope>
    <source>
        <strain evidence="1 2">D104</strain>
    </source>
</reference>
<dbReference type="Proteomes" id="UP000018857">
    <property type="component" value="Unassembled WGS sequence"/>
</dbReference>
<dbReference type="STRING" id="1208321.D104_01145"/>
<accession>W1S0L9</accession>
<evidence type="ECO:0000313" key="1">
    <source>
        <dbReference type="EMBL" id="ETI62600.1"/>
    </source>
</evidence>
<organism evidence="1 2">
    <name type="scientific">Marinomonas profundimaris</name>
    <dbReference type="NCBI Taxonomy" id="1208321"/>
    <lineage>
        <taxon>Bacteria</taxon>
        <taxon>Pseudomonadati</taxon>
        <taxon>Pseudomonadota</taxon>
        <taxon>Gammaproteobacteria</taxon>
        <taxon>Oceanospirillales</taxon>
        <taxon>Oceanospirillaceae</taxon>
        <taxon>Marinomonas</taxon>
    </lineage>
</organism>
<sequence>MKKPLSIRFLSPSHQRGWIMLEVILCLALFAVVLHLAQRQNQVQWNAIQKMEAQRNRQENQQKQAAMVALTGSSSWLSDQEKKAYPDCQTCSGSQLEGWFYGSLHPVSNATLGGEK</sequence>
<dbReference type="PATRIC" id="fig|1208321.3.peg.231"/>
<dbReference type="RefSeq" id="WP_024022452.1">
    <property type="nucleotide sequence ID" value="NZ_AYOZ01000001.1"/>
</dbReference>